<dbReference type="STRING" id="1314777.A0A164SK84"/>
<feature type="region of interest" description="Disordered" evidence="1">
    <location>
        <begin position="375"/>
        <end position="397"/>
    </location>
</feature>
<name>A0A164SK84_9AGAM</name>
<sequence length="397" mass="43755">MRTKIHVPEPVVERYSDSRPVVCESASPSLRALLSSKDWERKLGKLARSVVSSQLSSYEKSLRDNAAHFEEIEGRFDGVKEGGWGGVKWGEDPVGDVQRIESIKDEEVKKRIWDWQIIPYATICAARAKGIPNAQTRDIDEWVLRNERYLSLPGHASWSTGLLKISDFPTIFPTSTSSTSNESITLTRPEKMSGYTFLDLKRAPSISLHASIEGFKNRFDKVTGGVLKGLDWNNVFVAGGIVLGTLLSPPSPSSSDGANKDGDNGESETLVNSDIDLYIHSLPPPLANAKIRQIFQTFKSNLPPSSPTLVVRNSKTITFFSQYPTKRIQIVLKLVRNPKEVLLNFDLDVCAVGFDGSQVYMLPRTARALERTLFGGEEGESGRSATASESSPLTSPP</sequence>
<dbReference type="EMBL" id="KV419414">
    <property type="protein sequence ID" value="KZS91568.1"/>
    <property type="molecule type" value="Genomic_DNA"/>
</dbReference>
<dbReference type="AlphaFoldDB" id="A0A164SK84"/>
<keyword evidence="3" id="KW-1185">Reference proteome</keyword>
<dbReference type="OrthoDB" id="539213at2759"/>
<dbReference type="Proteomes" id="UP000076722">
    <property type="component" value="Unassembled WGS sequence"/>
</dbReference>
<protein>
    <submittedName>
        <fullName evidence="2">Uncharacterized protein</fullName>
    </submittedName>
</protein>
<feature type="compositionally biased region" description="Polar residues" evidence="1">
    <location>
        <begin position="383"/>
        <end position="397"/>
    </location>
</feature>
<evidence type="ECO:0000313" key="3">
    <source>
        <dbReference type="Proteomes" id="UP000076722"/>
    </source>
</evidence>
<reference evidence="2 3" key="1">
    <citation type="journal article" date="2016" name="Mol. Biol. Evol.">
        <title>Comparative Genomics of Early-Diverging Mushroom-Forming Fungi Provides Insights into the Origins of Lignocellulose Decay Capabilities.</title>
        <authorList>
            <person name="Nagy L.G."/>
            <person name="Riley R."/>
            <person name="Tritt A."/>
            <person name="Adam C."/>
            <person name="Daum C."/>
            <person name="Floudas D."/>
            <person name="Sun H."/>
            <person name="Yadav J.S."/>
            <person name="Pangilinan J."/>
            <person name="Larsson K.H."/>
            <person name="Matsuura K."/>
            <person name="Barry K."/>
            <person name="Labutti K."/>
            <person name="Kuo R."/>
            <person name="Ohm R.A."/>
            <person name="Bhattacharya S.S."/>
            <person name="Shirouzu T."/>
            <person name="Yoshinaga Y."/>
            <person name="Martin F.M."/>
            <person name="Grigoriev I.V."/>
            <person name="Hibbett D.S."/>
        </authorList>
    </citation>
    <scope>NUCLEOTIDE SEQUENCE [LARGE SCALE GENOMIC DNA]</scope>
    <source>
        <strain evidence="2 3">HHB9708</strain>
    </source>
</reference>
<evidence type="ECO:0000256" key="1">
    <source>
        <dbReference type="SAM" id="MobiDB-lite"/>
    </source>
</evidence>
<proteinExistence type="predicted"/>
<dbReference type="PANTHER" id="PTHR43558:SF6">
    <property type="entry name" value="REDUCTASE, PUTATIVE (AFU_ORTHOLOGUE AFUA_3G10540)-RELATED"/>
    <property type="match status" value="1"/>
</dbReference>
<evidence type="ECO:0000313" key="2">
    <source>
        <dbReference type="EMBL" id="KZS91568.1"/>
    </source>
</evidence>
<accession>A0A164SK84</accession>
<dbReference type="PANTHER" id="PTHR43558">
    <property type="entry name" value="REDUCTASE, PUTATIVE (AFU_ORTHOLOGUE AFUA_3G10540)-RELATED"/>
    <property type="match status" value="1"/>
</dbReference>
<dbReference type="InterPro" id="IPR053354">
    <property type="entry name" value="MGDG_epimerase"/>
</dbReference>
<organism evidence="2 3">
    <name type="scientific">Sistotremastrum niveocremeum HHB9708</name>
    <dbReference type="NCBI Taxonomy" id="1314777"/>
    <lineage>
        <taxon>Eukaryota</taxon>
        <taxon>Fungi</taxon>
        <taxon>Dikarya</taxon>
        <taxon>Basidiomycota</taxon>
        <taxon>Agaricomycotina</taxon>
        <taxon>Agaricomycetes</taxon>
        <taxon>Sistotremastrales</taxon>
        <taxon>Sistotremastraceae</taxon>
        <taxon>Sertulicium</taxon>
        <taxon>Sertulicium niveocremeum</taxon>
    </lineage>
</organism>
<gene>
    <name evidence="2" type="ORF">SISNIDRAFT_516108</name>
</gene>